<dbReference type="PROSITE" id="PS00086">
    <property type="entry name" value="CYTOCHROME_P450"/>
    <property type="match status" value="1"/>
</dbReference>
<name>A0A6P6AY23_DURZI</name>
<dbReference type="FunFam" id="1.10.630.10:FF:000029">
    <property type="entry name" value="Cytochrome P450 734A1"/>
    <property type="match status" value="1"/>
</dbReference>
<evidence type="ECO:0000256" key="1">
    <source>
        <dbReference type="ARBA" id="ARBA00001971"/>
    </source>
</evidence>
<dbReference type="PANTHER" id="PTHR24282">
    <property type="entry name" value="CYTOCHROME P450 FAMILY MEMBER"/>
    <property type="match status" value="1"/>
</dbReference>
<comment type="cofactor">
    <cofactor evidence="1 12">
        <name>heme</name>
        <dbReference type="ChEBI" id="CHEBI:30413"/>
    </cofactor>
</comment>
<dbReference type="KEGG" id="dzi:111313366"/>
<dbReference type="AlphaFoldDB" id="A0A6P6AY23"/>
<dbReference type="GO" id="GO:0016705">
    <property type="term" value="F:oxidoreductase activity, acting on paired donors, with incorporation or reduction of molecular oxygen"/>
    <property type="evidence" value="ECO:0007669"/>
    <property type="project" value="InterPro"/>
</dbReference>
<dbReference type="PRINTS" id="PR00385">
    <property type="entry name" value="P450"/>
</dbReference>
<dbReference type="GO" id="GO:0020037">
    <property type="term" value="F:heme binding"/>
    <property type="evidence" value="ECO:0007669"/>
    <property type="project" value="InterPro"/>
</dbReference>
<keyword evidence="9 12" id="KW-0408">Iron</keyword>
<evidence type="ECO:0000256" key="12">
    <source>
        <dbReference type="PIRSR" id="PIRSR602401-1"/>
    </source>
</evidence>
<evidence type="ECO:0000256" key="8">
    <source>
        <dbReference type="ARBA" id="ARBA00023002"/>
    </source>
</evidence>
<dbReference type="SUPFAM" id="SSF48264">
    <property type="entry name" value="Cytochrome P450"/>
    <property type="match status" value="1"/>
</dbReference>
<dbReference type="PANTHER" id="PTHR24282:SF135">
    <property type="entry name" value="CYTOCHROME P450 709B2"/>
    <property type="match status" value="1"/>
</dbReference>
<evidence type="ECO:0000256" key="2">
    <source>
        <dbReference type="ARBA" id="ARBA00004167"/>
    </source>
</evidence>
<dbReference type="GO" id="GO:0004497">
    <property type="term" value="F:monooxygenase activity"/>
    <property type="evidence" value="ECO:0007669"/>
    <property type="project" value="UniProtKB-KW"/>
</dbReference>
<keyword evidence="11" id="KW-0472">Membrane</keyword>
<evidence type="ECO:0000256" key="7">
    <source>
        <dbReference type="ARBA" id="ARBA00022989"/>
    </source>
</evidence>
<dbReference type="InterPro" id="IPR036396">
    <property type="entry name" value="Cyt_P450_sf"/>
</dbReference>
<dbReference type="InterPro" id="IPR050665">
    <property type="entry name" value="Cytochrome_P450_Monooxygen"/>
</dbReference>
<keyword evidence="8 13" id="KW-0560">Oxidoreductase</keyword>
<accession>A0A6P6AY23</accession>
<reference evidence="15" key="1">
    <citation type="submission" date="2025-08" db="UniProtKB">
        <authorList>
            <consortium name="RefSeq"/>
        </authorList>
    </citation>
    <scope>IDENTIFICATION</scope>
    <source>
        <tissue evidence="15">Fruit stalk</tissue>
    </source>
</reference>
<evidence type="ECO:0000256" key="10">
    <source>
        <dbReference type="ARBA" id="ARBA00023033"/>
    </source>
</evidence>
<dbReference type="GeneID" id="111313366"/>
<dbReference type="InterPro" id="IPR017972">
    <property type="entry name" value="Cyt_P450_CS"/>
</dbReference>
<keyword evidence="6 12" id="KW-0479">Metal-binding</keyword>
<evidence type="ECO:0000256" key="11">
    <source>
        <dbReference type="ARBA" id="ARBA00023136"/>
    </source>
</evidence>
<comment type="subcellular location">
    <subcellularLocation>
        <location evidence="2">Membrane</location>
        <topology evidence="2">Single-pass membrane protein</topology>
    </subcellularLocation>
</comment>
<keyword evidence="14" id="KW-1185">Reference proteome</keyword>
<protein>
    <submittedName>
        <fullName evidence="15">Cytochrome P450 709B2-like isoform X1</fullName>
    </submittedName>
</protein>
<comment type="similarity">
    <text evidence="3 13">Belongs to the cytochrome P450 family.</text>
</comment>
<keyword evidence="7" id="KW-1133">Transmembrane helix</keyword>
<dbReference type="PRINTS" id="PR00463">
    <property type="entry name" value="EP450I"/>
</dbReference>
<evidence type="ECO:0000313" key="15">
    <source>
        <dbReference type="RefSeq" id="XP_022769768.1"/>
    </source>
</evidence>
<dbReference type="GO" id="GO:0016020">
    <property type="term" value="C:membrane"/>
    <property type="evidence" value="ECO:0007669"/>
    <property type="project" value="UniProtKB-SubCell"/>
</dbReference>
<evidence type="ECO:0000256" key="6">
    <source>
        <dbReference type="ARBA" id="ARBA00022723"/>
    </source>
</evidence>
<dbReference type="InterPro" id="IPR001128">
    <property type="entry name" value="Cyt_P450"/>
</dbReference>
<evidence type="ECO:0000256" key="4">
    <source>
        <dbReference type="ARBA" id="ARBA00022617"/>
    </source>
</evidence>
<keyword evidence="5" id="KW-0812">Transmembrane</keyword>
<dbReference type="RefSeq" id="XP_022769768.1">
    <property type="nucleotide sequence ID" value="XM_022914033.1"/>
</dbReference>
<dbReference type="Proteomes" id="UP000515121">
    <property type="component" value="Unplaced"/>
</dbReference>
<dbReference type="Gene3D" id="1.10.630.10">
    <property type="entry name" value="Cytochrome P450"/>
    <property type="match status" value="1"/>
</dbReference>
<sequence>MDSVICLVLKIALAVVLVSKILQVFRIVVWRPHALTKSFKKQGVTGPPYFLLKGSLDEVKKWKKAAREIILDTNSNDIFKRVIPHYYIWSLKYGETFLFWHGTQPHLCISDPELAKQILSNKFGFYNKPCVNPFLQTLAGKGLLFMNGLDWVRRRRIVNPAFSLDKLKAMVKRMVACSLSMFEEWKHQAELAENNCIKIEINEEFQKLTADIIAHTAFGSSYVHGKEAFKAQRELQRWCAASNADVFIPGSQYLPTPSNLQIWKLDRKVKGSLSRIIESRLKSKITGGADFPYGDDLLGVMMAAIEPTQSNRNFKLQIDEILEECKTFFFAGHETTSNLLTWTMLLLSIHPEWQSKLKEEVLEECGMGIPDADILAKLKLRSYQMNMVLLEILRLYCPAIALVREASEDMKLGNLMIPKHTRLTIPIVKIHRSKEYWGEDANEFNPLRFKGGISKAAKHPNALMGFSVGPRTCIGQNFAMLEAKAVLALILQRFSFSLSPDYKHAPTDVLTLQPEHGLPIIIKPLNM</sequence>
<evidence type="ECO:0000256" key="5">
    <source>
        <dbReference type="ARBA" id="ARBA00022692"/>
    </source>
</evidence>
<evidence type="ECO:0000256" key="3">
    <source>
        <dbReference type="ARBA" id="ARBA00010617"/>
    </source>
</evidence>
<evidence type="ECO:0000256" key="9">
    <source>
        <dbReference type="ARBA" id="ARBA00023004"/>
    </source>
</evidence>
<evidence type="ECO:0000313" key="14">
    <source>
        <dbReference type="Proteomes" id="UP000515121"/>
    </source>
</evidence>
<feature type="binding site" description="axial binding residue" evidence="12">
    <location>
        <position position="473"/>
    </location>
    <ligand>
        <name>heme</name>
        <dbReference type="ChEBI" id="CHEBI:30413"/>
    </ligand>
    <ligandPart>
        <name>Fe</name>
        <dbReference type="ChEBI" id="CHEBI:18248"/>
    </ligandPart>
</feature>
<dbReference type="Pfam" id="PF00067">
    <property type="entry name" value="p450"/>
    <property type="match status" value="1"/>
</dbReference>
<keyword evidence="10 13" id="KW-0503">Monooxygenase</keyword>
<dbReference type="InterPro" id="IPR002401">
    <property type="entry name" value="Cyt_P450_E_grp-I"/>
</dbReference>
<dbReference type="GO" id="GO:0005506">
    <property type="term" value="F:iron ion binding"/>
    <property type="evidence" value="ECO:0007669"/>
    <property type="project" value="InterPro"/>
</dbReference>
<keyword evidence="4 12" id="KW-0349">Heme</keyword>
<organism evidence="14 15">
    <name type="scientific">Durio zibethinus</name>
    <name type="common">Durian</name>
    <dbReference type="NCBI Taxonomy" id="66656"/>
    <lineage>
        <taxon>Eukaryota</taxon>
        <taxon>Viridiplantae</taxon>
        <taxon>Streptophyta</taxon>
        <taxon>Embryophyta</taxon>
        <taxon>Tracheophyta</taxon>
        <taxon>Spermatophyta</taxon>
        <taxon>Magnoliopsida</taxon>
        <taxon>eudicotyledons</taxon>
        <taxon>Gunneridae</taxon>
        <taxon>Pentapetalae</taxon>
        <taxon>rosids</taxon>
        <taxon>malvids</taxon>
        <taxon>Malvales</taxon>
        <taxon>Malvaceae</taxon>
        <taxon>Helicteroideae</taxon>
        <taxon>Durio</taxon>
    </lineage>
</organism>
<proteinExistence type="inferred from homology"/>
<evidence type="ECO:0000256" key="13">
    <source>
        <dbReference type="RuleBase" id="RU000461"/>
    </source>
</evidence>
<dbReference type="OrthoDB" id="1470350at2759"/>
<gene>
    <name evidence="15" type="primary">LOC111313366</name>
</gene>